<proteinExistence type="predicted"/>
<evidence type="ECO:0000313" key="3">
    <source>
        <dbReference type="Proteomes" id="UP000829384"/>
    </source>
</evidence>
<dbReference type="EMBL" id="JACSDI010000001">
    <property type="protein sequence ID" value="MCG9962841.1"/>
    <property type="molecule type" value="Genomic_DNA"/>
</dbReference>
<keyword evidence="3" id="KW-1185">Reference proteome</keyword>
<organism evidence="2 3">
    <name type="scientific">Shewanella cutis</name>
    <dbReference type="NCBI Taxonomy" id="2766780"/>
    <lineage>
        <taxon>Bacteria</taxon>
        <taxon>Pseudomonadati</taxon>
        <taxon>Pseudomonadota</taxon>
        <taxon>Gammaproteobacteria</taxon>
        <taxon>Alteromonadales</taxon>
        <taxon>Shewanellaceae</taxon>
        <taxon>Shewanella</taxon>
    </lineage>
</organism>
<feature type="signal peptide" evidence="1">
    <location>
        <begin position="1"/>
        <end position="23"/>
    </location>
</feature>
<dbReference type="RefSeq" id="WP_240129567.1">
    <property type="nucleotide sequence ID" value="NZ_JACSDI010000001.1"/>
</dbReference>
<keyword evidence="1" id="KW-0732">Signal</keyword>
<name>A0ABS9QR66_9GAMM</name>
<reference evidence="2 3" key="1">
    <citation type="submission" date="2020-08" db="EMBL/GenBank/DDBJ databases">
        <title>Whole genome sequence of Shewanella sp strain PS-2.</title>
        <authorList>
            <person name="Das S.K."/>
        </authorList>
    </citation>
    <scope>NUCLEOTIDE SEQUENCE [LARGE SCALE GENOMIC DNA]</scope>
    <source>
        <strain evidence="2 3">PS-2</strain>
    </source>
</reference>
<dbReference type="Proteomes" id="UP000829384">
    <property type="component" value="Unassembled WGS sequence"/>
</dbReference>
<protein>
    <submittedName>
        <fullName evidence="2">Uncharacterized protein</fullName>
    </submittedName>
</protein>
<evidence type="ECO:0000313" key="2">
    <source>
        <dbReference type="EMBL" id="MCG9962841.1"/>
    </source>
</evidence>
<feature type="chain" id="PRO_5045877310" evidence="1">
    <location>
        <begin position="24"/>
        <end position="106"/>
    </location>
</feature>
<sequence length="106" mass="11844">MKTLIQLHIATSLLICSVMPVNAAPTMETITVSYRDPLDYALYLHTTEMLSEFRLQIREDISIQARNSLLEMANTVQYSQPSLAQNPSAEINLASLWVSQSDGISE</sequence>
<comment type="caution">
    <text evidence="2">The sequence shown here is derived from an EMBL/GenBank/DDBJ whole genome shotgun (WGS) entry which is preliminary data.</text>
</comment>
<evidence type="ECO:0000256" key="1">
    <source>
        <dbReference type="SAM" id="SignalP"/>
    </source>
</evidence>
<accession>A0ABS9QR66</accession>
<gene>
    <name evidence="2" type="ORF">H9J30_02740</name>
</gene>